<dbReference type="RefSeq" id="WP_264883917.1">
    <property type="nucleotide sequence ID" value="NZ_JAPDOB010000002.1"/>
</dbReference>
<evidence type="ECO:0000256" key="10">
    <source>
        <dbReference type="HAMAP-Rule" id="MF_00952"/>
    </source>
</evidence>
<dbReference type="InterPro" id="IPR003602">
    <property type="entry name" value="Topo_IA_DNA-bd_dom"/>
</dbReference>
<keyword evidence="6" id="KW-0460">Magnesium</keyword>
<dbReference type="SMART" id="SM00493">
    <property type="entry name" value="TOPRIM"/>
    <property type="match status" value="1"/>
</dbReference>
<gene>
    <name evidence="10 14" type="primary">topA</name>
    <name evidence="14" type="ORF">OMW55_13630</name>
</gene>
<evidence type="ECO:0000313" key="14">
    <source>
        <dbReference type="EMBL" id="MCW3798851.1"/>
    </source>
</evidence>
<dbReference type="EMBL" id="JAPDOB010000002">
    <property type="protein sequence ID" value="MCW3798851.1"/>
    <property type="molecule type" value="Genomic_DNA"/>
</dbReference>
<name>A0ABT3JJ86_9SPHN</name>
<evidence type="ECO:0000259" key="12">
    <source>
        <dbReference type="PROSITE" id="PS50880"/>
    </source>
</evidence>
<evidence type="ECO:0000256" key="7">
    <source>
        <dbReference type="ARBA" id="ARBA00023029"/>
    </source>
</evidence>
<keyword evidence="3" id="KW-0479">Metal-binding</keyword>
<dbReference type="PROSITE" id="PS52039">
    <property type="entry name" value="TOPO_IA_2"/>
    <property type="match status" value="1"/>
</dbReference>
<dbReference type="InterPro" id="IPR013824">
    <property type="entry name" value="Topo_IA_cen_sub1"/>
</dbReference>
<dbReference type="NCBIfam" id="TIGR01051">
    <property type="entry name" value="topA_bact"/>
    <property type="match status" value="1"/>
</dbReference>
<dbReference type="Pfam" id="PF01131">
    <property type="entry name" value="Topoisom_bac"/>
    <property type="match status" value="1"/>
</dbReference>
<comment type="function">
    <text evidence="10">Releases the supercoiling and torsional tension of DNA, which is introduced during the DNA replication and transcription, by transiently cleaving and rejoining one strand of the DNA duplex. Introduces a single-strand break via transesterification at a target site in duplex DNA. The scissile phosphodiester is attacked by the catalytic tyrosine of the enzyme, resulting in the formation of a DNA-(5'-phosphotyrosyl)-enzyme intermediate and the expulsion of a 3'-OH DNA strand. The free DNA strand then undergoes passage around the unbroken strand, thus removing DNA supercoils. Finally, in the religation step, the DNA 3'-OH attacks the covalent intermediate to expel the active-site tyrosine and restore the DNA phosphodiester backbone.</text>
</comment>
<protein>
    <recommendedName>
        <fullName evidence="10">DNA topoisomerase 1</fullName>
        <ecNumber evidence="10">5.6.2.1</ecNumber>
    </recommendedName>
    <alternativeName>
        <fullName evidence="10">DNA topoisomerase I</fullName>
    </alternativeName>
</protein>
<dbReference type="InterPro" id="IPR023405">
    <property type="entry name" value="Topo_IA_core_domain"/>
</dbReference>
<dbReference type="Pfam" id="PF01751">
    <property type="entry name" value="Toprim"/>
    <property type="match status" value="1"/>
</dbReference>
<feature type="active site" description="O-(5'-phospho-DNA)-tyrosine intermediate" evidence="10">
    <location>
        <position position="293"/>
    </location>
</feature>
<dbReference type="PANTHER" id="PTHR42785">
    <property type="entry name" value="DNA TOPOISOMERASE, TYPE IA, CORE"/>
    <property type="match status" value="1"/>
</dbReference>
<comment type="similarity">
    <text evidence="2 10">Belongs to the type IA topoisomerase family.</text>
</comment>
<feature type="region of interest" description="Interaction with DNA" evidence="10">
    <location>
        <begin position="164"/>
        <end position="169"/>
    </location>
</feature>
<dbReference type="SUPFAM" id="SSF56712">
    <property type="entry name" value="Prokaryotic type I DNA topoisomerase"/>
    <property type="match status" value="1"/>
</dbReference>
<dbReference type="HAMAP" id="MF_00952">
    <property type="entry name" value="Topoisom_1_prok"/>
    <property type="match status" value="1"/>
</dbReference>
<evidence type="ECO:0000256" key="4">
    <source>
        <dbReference type="ARBA" id="ARBA00022771"/>
    </source>
</evidence>
<feature type="site" description="Interaction with DNA" evidence="10">
    <location>
        <position position="144"/>
    </location>
</feature>
<keyword evidence="9 10" id="KW-0413">Isomerase</keyword>
<evidence type="ECO:0000256" key="5">
    <source>
        <dbReference type="ARBA" id="ARBA00022833"/>
    </source>
</evidence>
<feature type="site" description="Interaction with DNA" evidence="10">
    <location>
        <position position="156"/>
    </location>
</feature>
<keyword evidence="5" id="KW-0862">Zinc</keyword>
<feature type="region of interest" description="Disordered" evidence="11">
    <location>
        <begin position="803"/>
        <end position="831"/>
    </location>
</feature>
<dbReference type="Pfam" id="PF13368">
    <property type="entry name" value="Toprim_C_rpt"/>
    <property type="match status" value="3"/>
</dbReference>
<evidence type="ECO:0000256" key="1">
    <source>
        <dbReference type="ARBA" id="ARBA00000213"/>
    </source>
</evidence>
<dbReference type="SMART" id="SM00436">
    <property type="entry name" value="TOP1Bc"/>
    <property type="match status" value="1"/>
</dbReference>
<evidence type="ECO:0000256" key="2">
    <source>
        <dbReference type="ARBA" id="ARBA00009446"/>
    </source>
</evidence>
<accession>A0ABT3JJ86</accession>
<dbReference type="InterPro" id="IPR013498">
    <property type="entry name" value="Topo_IA_Znf"/>
</dbReference>
<sequence length="831" mass="90792">MKLVVVESPAKAKTIEKYLGPGHRVLASYGHVRDLPRKDGSVDPEQGFAMEWDTYPDKAKQLKAIADEAKKADTLILATDPDREGEAISWHVQEVLRKKKALPADVERVTFNAITKSAVTEAMGRPRQLDTDLIDAYKARRALDYLVGFTLSPILWRKLPGAKSAGRVQSVALRLIVDREREIELFRAQEYWTVSAQFEQDGQKFTARLVGLDGKKIDRLSIGDKGSADAARAAVEGGRFTVASVETKPQAKNPPPPFTTSTLQQEAARKLGFSASHTMRVAQQLYEDGLITYMRTDGVQMADEAISAARKAVANRYDAGYLPDKPRHYATKAKNAQEAHEAIRPTDFSRAKAASGDHGRLHELVYNRALASQMASARLERTTVELVDGAGRATLRATGQVVLFPGFMALYDEGRDDPQDEESARMPHLSRGDSPAKLGVDAVQSFTQPPPRYSEASLVKRLEELGIGRPSTYAATLQTLKDREYVVLEKNRFLPQESGRLVTAFLERFFERYVSYDYTAELEDELDDVSGGRLDYLKLLEAFWRDFKPKAGEVMEQKPSDVTLALDEFLSPWLFPDKGDDSDPRLCPACGNGRLALRGGKFGAFVACSNYPECKFTRKLGESGAEGASDGPQELGEGIVLKSGRFGPYVEQGDKRASVPKDVPLADLDLDMAKRLLSLPREIGAHPETGELIVASIGRYGPYLQHQGKYARLASTAEVFETGMNAAVAKLADAANGAGKGRGAAREPLAVLGAHPETAKELKVLEGRFGPYVTDGTTHATLPKSADPKAVTLDEAVRLIDEKAAKAPAKGKGRKKAPAKKAPAKKAAKKA</sequence>
<keyword evidence="7 10" id="KW-0799">Topoisomerase</keyword>
<dbReference type="Gene3D" id="3.30.65.10">
    <property type="entry name" value="Bacterial Topoisomerase I, domain 1"/>
    <property type="match status" value="1"/>
</dbReference>
<dbReference type="EC" id="5.6.2.1" evidence="10"/>
<evidence type="ECO:0000256" key="6">
    <source>
        <dbReference type="ARBA" id="ARBA00022842"/>
    </source>
</evidence>
<comment type="caution">
    <text evidence="14">The sequence shown here is derived from an EMBL/GenBank/DDBJ whole genome shotgun (WGS) entry which is preliminary data.</text>
</comment>
<evidence type="ECO:0000256" key="9">
    <source>
        <dbReference type="ARBA" id="ARBA00023235"/>
    </source>
</evidence>
<dbReference type="SMART" id="SM00437">
    <property type="entry name" value="TOP1Ac"/>
    <property type="match status" value="1"/>
</dbReference>
<dbReference type="InterPro" id="IPR025589">
    <property type="entry name" value="Toprim_C_rpt"/>
</dbReference>
<evidence type="ECO:0000313" key="15">
    <source>
        <dbReference type="Proteomes" id="UP001526246"/>
    </source>
</evidence>
<dbReference type="PANTHER" id="PTHR42785:SF1">
    <property type="entry name" value="DNA TOPOISOMERASE"/>
    <property type="match status" value="1"/>
</dbReference>
<proteinExistence type="inferred from homology"/>
<dbReference type="Gene3D" id="3.40.50.140">
    <property type="match status" value="1"/>
</dbReference>
<feature type="site" description="Interaction with DNA" evidence="10">
    <location>
        <position position="141"/>
    </location>
</feature>
<dbReference type="PRINTS" id="PR00417">
    <property type="entry name" value="PRTPISMRASEI"/>
</dbReference>
<dbReference type="InterPro" id="IPR003601">
    <property type="entry name" value="Topo_IA_2"/>
</dbReference>
<dbReference type="SUPFAM" id="SSF57783">
    <property type="entry name" value="Zinc beta-ribbon"/>
    <property type="match status" value="1"/>
</dbReference>
<evidence type="ECO:0000259" key="13">
    <source>
        <dbReference type="PROSITE" id="PS52039"/>
    </source>
</evidence>
<dbReference type="InterPro" id="IPR013497">
    <property type="entry name" value="Topo_IA_cen"/>
</dbReference>
<dbReference type="InterPro" id="IPR023406">
    <property type="entry name" value="Topo_IA_AS"/>
</dbReference>
<dbReference type="InterPro" id="IPR013825">
    <property type="entry name" value="Topo_IA_cen_sub2"/>
</dbReference>
<dbReference type="CDD" id="cd00186">
    <property type="entry name" value="TOP1Ac"/>
    <property type="match status" value="1"/>
</dbReference>
<feature type="site" description="Interaction with DNA" evidence="10">
    <location>
        <position position="483"/>
    </location>
</feature>
<dbReference type="Gene3D" id="2.70.20.10">
    <property type="entry name" value="Topoisomerase I, domain 3"/>
    <property type="match status" value="1"/>
</dbReference>
<feature type="domain" description="Toprim" evidence="12">
    <location>
        <begin position="1"/>
        <end position="114"/>
    </location>
</feature>
<feature type="site" description="Interaction with DNA" evidence="10">
    <location>
        <position position="295"/>
    </location>
</feature>
<dbReference type="PROSITE" id="PS50880">
    <property type="entry name" value="TOPRIM"/>
    <property type="match status" value="1"/>
</dbReference>
<dbReference type="InterPro" id="IPR006171">
    <property type="entry name" value="TOPRIM_dom"/>
</dbReference>
<organism evidence="14 15">
    <name type="scientific">Sphingomonas arvum</name>
    <dbReference type="NCBI Taxonomy" id="2992113"/>
    <lineage>
        <taxon>Bacteria</taxon>
        <taxon>Pseudomonadati</taxon>
        <taxon>Pseudomonadota</taxon>
        <taxon>Alphaproteobacteria</taxon>
        <taxon>Sphingomonadales</taxon>
        <taxon>Sphingomonadaceae</taxon>
        <taxon>Sphingomonas</taxon>
    </lineage>
</organism>
<dbReference type="CDD" id="cd03363">
    <property type="entry name" value="TOPRIM_TopoIA_TopoI"/>
    <property type="match status" value="1"/>
</dbReference>
<keyword evidence="15" id="KW-1185">Reference proteome</keyword>
<dbReference type="InterPro" id="IPR005733">
    <property type="entry name" value="TopoI_bac-type"/>
</dbReference>
<dbReference type="GO" id="GO:0003917">
    <property type="term" value="F:DNA topoisomerase type I (single strand cut, ATP-independent) activity"/>
    <property type="evidence" value="ECO:0007669"/>
    <property type="project" value="UniProtKB-EC"/>
</dbReference>
<dbReference type="InterPro" id="IPR028612">
    <property type="entry name" value="Topoisom_1_IA"/>
</dbReference>
<evidence type="ECO:0000256" key="3">
    <source>
        <dbReference type="ARBA" id="ARBA00022723"/>
    </source>
</evidence>
<dbReference type="Gene3D" id="1.10.290.10">
    <property type="entry name" value="Topoisomerase I, domain 4"/>
    <property type="match status" value="1"/>
</dbReference>
<keyword evidence="4" id="KW-0863">Zinc-finger</keyword>
<dbReference type="Gene3D" id="1.10.460.10">
    <property type="entry name" value="Topoisomerase I, domain 2"/>
    <property type="match status" value="1"/>
</dbReference>
<reference evidence="14 15" key="1">
    <citation type="submission" date="2022-10" db="EMBL/GenBank/DDBJ databases">
        <title>Sphingomonas sp.</title>
        <authorList>
            <person name="Jin C."/>
        </authorList>
    </citation>
    <scope>NUCLEOTIDE SEQUENCE [LARGE SCALE GENOMIC DNA]</scope>
    <source>
        <strain evidence="14 15">BN140010</strain>
    </source>
</reference>
<dbReference type="InterPro" id="IPR034149">
    <property type="entry name" value="TOPRIM_TopoI"/>
</dbReference>
<feature type="site" description="Interaction with DNA" evidence="10">
    <location>
        <position position="31"/>
    </location>
</feature>
<feature type="compositionally biased region" description="Basic and acidic residues" evidence="11">
    <location>
        <begin position="414"/>
        <end position="425"/>
    </location>
</feature>
<evidence type="ECO:0000256" key="8">
    <source>
        <dbReference type="ARBA" id="ARBA00023125"/>
    </source>
</evidence>
<dbReference type="Proteomes" id="UP001526246">
    <property type="component" value="Unassembled WGS sequence"/>
</dbReference>
<comment type="subunit">
    <text evidence="10">Monomer.</text>
</comment>
<dbReference type="Pfam" id="PF01396">
    <property type="entry name" value="Zn_ribbon_Top1"/>
    <property type="match status" value="1"/>
</dbReference>
<dbReference type="InterPro" id="IPR000380">
    <property type="entry name" value="Topo_IA"/>
</dbReference>
<comment type="catalytic activity">
    <reaction evidence="1 10">
        <text>ATP-independent breakage of single-stranded DNA, followed by passage and rejoining.</text>
        <dbReference type="EC" id="5.6.2.1"/>
    </reaction>
</comment>
<dbReference type="InterPro" id="IPR013826">
    <property type="entry name" value="Topo_IA_cen_sub3"/>
</dbReference>
<feature type="domain" description="Topo IA-type catalytic" evidence="13">
    <location>
        <begin position="130"/>
        <end position="551"/>
    </location>
</feature>
<feature type="site" description="Interaction with DNA" evidence="10">
    <location>
        <position position="140"/>
    </location>
</feature>
<keyword evidence="8 10" id="KW-0238">DNA-binding</keyword>
<feature type="region of interest" description="Disordered" evidence="11">
    <location>
        <begin position="414"/>
        <end position="436"/>
    </location>
</feature>
<feature type="compositionally biased region" description="Basic residues" evidence="11">
    <location>
        <begin position="809"/>
        <end position="831"/>
    </location>
</feature>
<evidence type="ECO:0000256" key="11">
    <source>
        <dbReference type="SAM" id="MobiDB-lite"/>
    </source>
</evidence>
<comment type="caution">
    <text evidence="10">Lacks conserved residue(s) required for the propagation of feature annotation.</text>
</comment>
<dbReference type="PROSITE" id="PS00396">
    <property type="entry name" value="TOPO_IA_1"/>
    <property type="match status" value="1"/>
</dbReference>